<keyword evidence="4" id="KW-0645">Protease</keyword>
<keyword evidence="3" id="KW-0121">Carboxypeptidase</keyword>
<reference evidence="18 19" key="1">
    <citation type="submission" date="2024-01" db="EMBL/GenBank/DDBJ databases">
        <title>Genomic insights into the taxonomy and metabolism of the cyanobacterium Pannus brasiliensis CCIBt3594.</title>
        <authorList>
            <person name="Machado M."/>
            <person name="Botero N.B."/>
            <person name="Andreote A.P.D."/>
            <person name="Feitosa A.M.T."/>
            <person name="Popin R."/>
            <person name="Sivonen K."/>
            <person name="Fiore M.F."/>
        </authorList>
    </citation>
    <scope>NUCLEOTIDE SEQUENCE [LARGE SCALE GENOMIC DNA]</scope>
    <source>
        <strain evidence="18 19">CCIBt3594</strain>
    </source>
</reference>
<feature type="domain" description="Glycosyl transferase family 51" evidence="17">
    <location>
        <begin position="147"/>
        <end position="319"/>
    </location>
</feature>
<keyword evidence="15" id="KW-1133">Transmembrane helix</keyword>
<feature type="transmembrane region" description="Helical" evidence="15">
    <location>
        <begin position="94"/>
        <end position="113"/>
    </location>
</feature>
<keyword evidence="7" id="KW-0378">Hydrolase</keyword>
<evidence type="ECO:0000313" key="18">
    <source>
        <dbReference type="EMBL" id="MEG3436746.1"/>
    </source>
</evidence>
<keyword evidence="15" id="KW-0812">Transmembrane</keyword>
<dbReference type="NCBIfam" id="TIGR02074">
    <property type="entry name" value="PBP_1a_fam"/>
    <property type="match status" value="1"/>
</dbReference>
<dbReference type="GO" id="GO:0071555">
    <property type="term" value="P:cell wall organization"/>
    <property type="evidence" value="ECO:0007669"/>
    <property type="project" value="UniProtKB-KW"/>
</dbReference>
<feature type="region of interest" description="Disordered" evidence="14">
    <location>
        <begin position="683"/>
        <end position="839"/>
    </location>
</feature>
<comment type="catalytic activity">
    <reaction evidence="12">
        <text>Preferential cleavage: (Ac)2-L-Lys-D-Ala-|-D-Ala. Also transpeptidation of peptidyl-alanyl moieties that are N-acyl substituents of D-alanine.</text>
        <dbReference type="EC" id="3.4.16.4"/>
    </reaction>
</comment>
<evidence type="ECO:0000256" key="5">
    <source>
        <dbReference type="ARBA" id="ARBA00022676"/>
    </source>
</evidence>
<comment type="similarity">
    <text evidence="1">In the C-terminal section; belongs to the transpeptidase family.</text>
</comment>
<evidence type="ECO:0000256" key="7">
    <source>
        <dbReference type="ARBA" id="ARBA00022801"/>
    </source>
</evidence>
<keyword evidence="19" id="KW-1185">Reference proteome</keyword>
<dbReference type="InterPro" id="IPR012338">
    <property type="entry name" value="Beta-lactam/transpept-like"/>
</dbReference>
<keyword evidence="10" id="KW-0511">Multifunctional enzyme</keyword>
<comment type="catalytic activity">
    <reaction evidence="13">
        <text>[GlcNAc-(1-&gt;4)-Mur2Ac(oyl-L-Ala-gamma-D-Glu-L-Lys-D-Ala-D-Ala)](n)-di-trans,octa-cis-undecaprenyl diphosphate + beta-D-GlcNAc-(1-&gt;4)-Mur2Ac(oyl-L-Ala-gamma-D-Glu-L-Lys-D-Ala-D-Ala)-di-trans,octa-cis-undecaprenyl diphosphate = [GlcNAc-(1-&gt;4)-Mur2Ac(oyl-L-Ala-gamma-D-Glu-L-Lys-D-Ala-D-Ala)](n+1)-di-trans,octa-cis-undecaprenyl diphosphate + di-trans,octa-cis-undecaprenyl diphosphate + H(+)</text>
        <dbReference type="Rhea" id="RHEA:23708"/>
        <dbReference type="Rhea" id="RHEA-COMP:9602"/>
        <dbReference type="Rhea" id="RHEA-COMP:9603"/>
        <dbReference type="ChEBI" id="CHEBI:15378"/>
        <dbReference type="ChEBI" id="CHEBI:58405"/>
        <dbReference type="ChEBI" id="CHEBI:60033"/>
        <dbReference type="ChEBI" id="CHEBI:78435"/>
        <dbReference type="EC" id="2.4.99.28"/>
    </reaction>
</comment>
<dbReference type="Gene3D" id="1.10.3810.10">
    <property type="entry name" value="Biosynthetic peptidoglycan transglycosylase-like"/>
    <property type="match status" value="1"/>
</dbReference>
<accession>A0AAW9QTT6</accession>
<dbReference type="AlphaFoldDB" id="A0AAW9QTT6"/>
<keyword evidence="9" id="KW-0573">Peptidoglycan synthesis</keyword>
<dbReference type="Pfam" id="PF00912">
    <property type="entry name" value="Transgly"/>
    <property type="match status" value="1"/>
</dbReference>
<dbReference type="InterPro" id="IPR036950">
    <property type="entry name" value="PBP_transglycosylase"/>
</dbReference>
<comment type="similarity">
    <text evidence="2">In the N-terminal section; belongs to the glycosyltransferase 51 family.</text>
</comment>
<gene>
    <name evidence="18" type="ORF">V0288_06405</name>
</gene>
<keyword evidence="15" id="KW-0472">Membrane</keyword>
<dbReference type="GO" id="GO:0006508">
    <property type="term" value="P:proteolysis"/>
    <property type="evidence" value="ECO:0007669"/>
    <property type="project" value="UniProtKB-KW"/>
</dbReference>
<evidence type="ECO:0000256" key="10">
    <source>
        <dbReference type="ARBA" id="ARBA00023268"/>
    </source>
</evidence>
<name>A0AAW9QTT6_9CHRO</name>
<dbReference type="InterPro" id="IPR050396">
    <property type="entry name" value="Glycosyltr_51/Transpeptidase"/>
</dbReference>
<dbReference type="EMBL" id="JBAFSM010000009">
    <property type="protein sequence ID" value="MEG3436746.1"/>
    <property type="molecule type" value="Genomic_DNA"/>
</dbReference>
<comment type="caution">
    <text evidence="18">The sequence shown here is derived from an EMBL/GenBank/DDBJ whole genome shotgun (WGS) entry which is preliminary data.</text>
</comment>
<evidence type="ECO:0000256" key="9">
    <source>
        <dbReference type="ARBA" id="ARBA00022984"/>
    </source>
</evidence>
<sequence>MKFKEKLEQIFQSQGKPVDPSPEPQYQPLATDADANPADPAPSGDGPQYKPLTTEEGTPIEKTKLPAAVNRLKTDISGLIAKTPLPEWRKHPKFWIFVGMGLGISGGAIAIGWQANRFESSLPDNLGEVLTYARKDTLTIEAADGTVLKQNGPVSHDTVKLAKVPEVVREAFIASEDRRFSEHGGVDAQGIFRALFSNLRAGGVKEGGSTITQQLARIVFLSQERSVDRKLREMRIAQKIEDKYSKDQILERYLNLVYLGSGAYGIADASQVYFSKPIEKLTLPEAATLAGIVPAPSLYSPLENPKAAKERRDTVLKLMAAEKLITPAEAEKAIASPLATKPSPLKRLQREAPYFTDYVEKELPKLVPAKALQEGGIVVKTTLNPGWQKEAEKVIERGVSRYGRWQGFQQAALVSIDPKTGQIKAMVGGKDYDKNQFNRVTQAKRQPGSTFKPFVYAAAIAAGRSPYSSYKDVEYTVDGYKPENFGDRYSGRELTMRDALTSSVNVVAVQVLVGVGWNPVIKLANAMGIESKLLPTYSLALGASEVTLLELTGAYGTFANNGVHRPVYGIDRVIDRHGKVLYEAKFKPTTALNKNTAATMTWMLQNVVNSGTGTPAQIGRPVAGKTGTSDKARDLWFVGYIPQLVTGVWLGNDNNKPTNGASTMSAWMWRQFMLKATENMPREGFADPNLNSRPKTLTAEPLKPRRVSFTLTSRSLDRSNRSNPSASIDDGSQGDRPTRRRRRFRVRREEPTVQAYRGETRSETRSEDRATRRSERRRRRSTIARSNSAPAASTPRNSAPAAAPVTVPVTVSEPDTRSVPIQITPPPDVAPVAPPAERR</sequence>
<evidence type="ECO:0000259" key="16">
    <source>
        <dbReference type="Pfam" id="PF00905"/>
    </source>
</evidence>
<keyword evidence="5" id="KW-0328">Glycosyltransferase</keyword>
<dbReference type="InterPro" id="IPR001460">
    <property type="entry name" value="PCN-bd_Tpept"/>
</dbReference>
<dbReference type="RefSeq" id="WP_332864209.1">
    <property type="nucleotide sequence ID" value="NZ_JBAFSM010000009.1"/>
</dbReference>
<evidence type="ECO:0000256" key="6">
    <source>
        <dbReference type="ARBA" id="ARBA00022679"/>
    </source>
</evidence>
<feature type="compositionally biased region" description="Basic and acidic residues" evidence="14">
    <location>
        <begin position="758"/>
        <end position="773"/>
    </location>
</feature>
<feature type="region of interest" description="Disordered" evidence="14">
    <location>
        <begin position="1"/>
        <end position="63"/>
    </location>
</feature>
<dbReference type="GO" id="GO:0030288">
    <property type="term" value="C:outer membrane-bounded periplasmic space"/>
    <property type="evidence" value="ECO:0007669"/>
    <property type="project" value="TreeGrafter"/>
</dbReference>
<dbReference type="Proteomes" id="UP001328733">
    <property type="component" value="Unassembled WGS sequence"/>
</dbReference>
<evidence type="ECO:0000259" key="17">
    <source>
        <dbReference type="Pfam" id="PF00912"/>
    </source>
</evidence>
<evidence type="ECO:0000256" key="4">
    <source>
        <dbReference type="ARBA" id="ARBA00022670"/>
    </source>
</evidence>
<organism evidence="18 19">
    <name type="scientific">Pannus brasiliensis CCIBt3594</name>
    <dbReference type="NCBI Taxonomy" id="1427578"/>
    <lineage>
        <taxon>Bacteria</taxon>
        <taxon>Bacillati</taxon>
        <taxon>Cyanobacteriota</taxon>
        <taxon>Cyanophyceae</taxon>
        <taxon>Oscillatoriophycideae</taxon>
        <taxon>Chroococcales</taxon>
        <taxon>Microcystaceae</taxon>
        <taxon>Pannus</taxon>
    </lineage>
</organism>
<evidence type="ECO:0000256" key="14">
    <source>
        <dbReference type="SAM" id="MobiDB-lite"/>
    </source>
</evidence>
<dbReference type="GO" id="GO:0008658">
    <property type="term" value="F:penicillin binding"/>
    <property type="evidence" value="ECO:0007669"/>
    <property type="project" value="InterPro"/>
</dbReference>
<dbReference type="PANTHER" id="PTHR32282:SF31">
    <property type="entry name" value="PEPTIDOGLYCAN GLYCOSYLTRANSFERASE"/>
    <property type="match status" value="1"/>
</dbReference>
<proteinExistence type="inferred from homology"/>
<dbReference type="Gene3D" id="3.40.710.10">
    <property type="entry name" value="DD-peptidase/beta-lactamase superfamily"/>
    <property type="match status" value="1"/>
</dbReference>
<feature type="compositionally biased region" description="Pro residues" evidence="14">
    <location>
        <begin position="823"/>
        <end position="839"/>
    </location>
</feature>
<evidence type="ECO:0000256" key="2">
    <source>
        <dbReference type="ARBA" id="ARBA00007739"/>
    </source>
</evidence>
<keyword evidence="11" id="KW-0961">Cell wall biogenesis/degradation</keyword>
<keyword evidence="8" id="KW-0133">Cell shape</keyword>
<dbReference type="InterPro" id="IPR001264">
    <property type="entry name" value="Glyco_trans_51"/>
</dbReference>
<dbReference type="PANTHER" id="PTHR32282">
    <property type="entry name" value="BINDING PROTEIN TRANSPEPTIDASE, PUTATIVE-RELATED"/>
    <property type="match status" value="1"/>
</dbReference>
<dbReference type="InterPro" id="IPR023346">
    <property type="entry name" value="Lysozyme-like_dom_sf"/>
</dbReference>
<evidence type="ECO:0000313" key="19">
    <source>
        <dbReference type="Proteomes" id="UP001328733"/>
    </source>
</evidence>
<evidence type="ECO:0000256" key="3">
    <source>
        <dbReference type="ARBA" id="ARBA00022645"/>
    </source>
</evidence>
<dbReference type="GO" id="GO:0009002">
    <property type="term" value="F:serine-type D-Ala-D-Ala carboxypeptidase activity"/>
    <property type="evidence" value="ECO:0007669"/>
    <property type="project" value="UniProtKB-EC"/>
</dbReference>
<dbReference type="GO" id="GO:0008360">
    <property type="term" value="P:regulation of cell shape"/>
    <property type="evidence" value="ECO:0007669"/>
    <property type="project" value="UniProtKB-KW"/>
</dbReference>
<evidence type="ECO:0000256" key="8">
    <source>
        <dbReference type="ARBA" id="ARBA00022960"/>
    </source>
</evidence>
<dbReference type="SUPFAM" id="SSF53955">
    <property type="entry name" value="Lysozyme-like"/>
    <property type="match status" value="1"/>
</dbReference>
<feature type="compositionally biased region" description="Low complexity" evidence="14">
    <location>
        <begin position="799"/>
        <end position="811"/>
    </location>
</feature>
<dbReference type="GO" id="GO:0009252">
    <property type="term" value="P:peptidoglycan biosynthetic process"/>
    <property type="evidence" value="ECO:0007669"/>
    <property type="project" value="UniProtKB-KW"/>
</dbReference>
<keyword evidence="6" id="KW-0808">Transferase</keyword>
<protein>
    <submittedName>
        <fullName evidence="18">Penicillin-binding protein 1A</fullName>
    </submittedName>
</protein>
<feature type="compositionally biased region" description="Low complexity" evidence="14">
    <location>
        <begin position="32"/>
        <end position="47"/>
    </location>
</feature>
<evidence type="ECO:0000256" key="12">
    <source>
        <dbReference type="ARBA" id="ARBA00034000"/>
    </source>
</evidence>
<dbReference type="Pfam" id="PF00905">
    <property type="entry name" value="Transpeptidase"/>
    <property type="match status" value="1"/>
</dbReference>
<dbReference type="FunFam" id="1.10.3810.10:FF:000001">
    <property type="entry name" value="Penicillin-binding protein 1A"/>
    <property type="match status" value="1"/>
</dbReference>
<dbReference type="GO" id="GO:0008955">
    <property type="term" value="F:peptidoglycan glycosyltransferase activity"/>
    <property type="evidence" value="ECO:0007669"/>
    <property type="project" value="UniProtKB-EC"/>
</dbReference>
<evidence type="ECO:0000256" key="15">
    <source>
        <dbReference type="SAM" id="Phobius"/>
    </source>
</evidence>
<evidence type="ECO:0000256" key="11">
    <source>
        <dbReference type="ARBA" id="ARBA00023316"/>
    </source>
</evidence>
<feature type="domain" description="Penicillin-binding protein transpeptidase" evidence="16">
    <location>
        <begin position="413"/>
        <end position="643"/>
    </location>
</feature>
<evidence type="ECO:0000256" key="13">
    <source>
        <dbReference type="ARBA" id="ARBA00049902"/>
    </source>
</evidence>
<evidence type="ECO:0000256" key="1">
    <source>
        <dbReference type="ARBA" id="ARBA00007090"/>
    </source>
</evidence>
<dbReference type="SUPFAM" id="SSF56601">
    <property type="entry name" value="beta-lactamase/transpeptidase-like"/>
    <property type="match status" value="1"/>
</dbReference>